<keyword evidence="4" id="KW-1185">Reference proteome</keyword>
<feature type="transmembrane region" description="Helical" evidence="1">
    <location>
        <begin position="68"/>
        <end position="89"/>
    </location>
</feature>
<evidence type="ECO:0000313" key="3">
    <source>
        <dbReference type="EMBL" id="SEW09417.1"/>
    </source>
</evidence>
<accession>A0A1I0P7B6</accession>
<keyword evidence="1" id="KW-0812">Transmembrane</keyword>
<proteinExistence type="predicted"/>
<dbReference type="Proteomes" id="UP000199373">
    <property type="component" value="Unassembled WGS sequence"/>
</dbReference>
<evidence type="ECO:0000256" key="1">
    <source>
        <dbReference type="SAM" id="Phobius"/>
    </source>
</evidence>
<gene>
    <name evidence="3" type="ORF">SAMN04487850_1601</name>
</gene>
<protein>
    <recommendedName>
        <fullName evidence="2">Protein FecR C-terminal domain-containing protein</fullName>
    </recommendedName>
</protein>
<feature type="domain" description="Protein FecR C-terminal" evidence="2">
    <location>
        <begin position="127"/>
        <end position="194"/>
    </location>
</feature>
<dbReference type="RefSeq" id="WP_091902123.1">
    <property type="nucleotide sequence ID" value="NZ_FOIQ01000003.1"/>
</dbReference>
<name>A0A1I0P7B6_9BACT</name>
<keyword evidence="1" id="KW-0472">Membrane</keyword>
<sequence>MKEEEQLRMLLHPEKYTDEQLAQMLDETRVDIPDTNKEWQRLTGRIKEEERSPFSSPTLRLFTPTKKIAAIFIGLLMLSGITYAAIHIVRTIDSKPQTAITERKPDVKKIEKVYGGTIAPTQKTPVIYNNVELGQIMQYIADGYDVKVEFKNEAARTIRFYLQWEADDTLQDIIKKINHFEKVTLTLNEDTITIE</sequence>
<dbReference type="Gene3D" id="3.55.50.30">
    <property type="match status" value="1"/>
</dbReference>
<dbReference type="Pfam" id="PF16344">
    <property type="entry name" value="FecR_C"/>
    <property type="match status" value="1"/>
</dbReference>
<evidence type="ECO:0000313" key="4">
    <source>
        <dbReference type="Proteomes" id="UP000199373"/>
    </source>
</evidence>
<organism evidence="3 4">
    <name type="scientific">Prevotella aff. ruminicola Tc2-24</name>
    <dbReference type="NCBI Taxonomy" id="81582"/>
    <lineage>
        <taxon>Bacteria</taxon>
        <taxon>Pseudomonadati</taxon>
        <taxon>Bacteroidota</taxon>
        <taxon>Bacteroidia</taxon>
        <taxon>Bacteroidales</taxon>
        <taxon>Prevotellaceae</taxon>
        <taxon>Prevotella</taxon>
    </lineage>
</organism>
<dbReference type="InterPro" id="IPR032508">
    <property type="entry name" value="FecR_C"/>
</dbReference>
<dbReference type="EMBL" id="FOIQ01000003">
    <property type="protein sequence ID" value="SEW09417.1"/>
    <property type="molecule type" value="Genomic_DNA"/>
</dbReference>
<reference evidence="3 4" key="1">
    <citation type="submission" date="2016-10" db="EMBL/GenBank/DDBJ databases">
        <authorList>
            <person name="de Groot N.N."/>
        </authorList>
    </citation>
    <scope>NUCLEOTIDE SEQUENCE [LARGE SCALE GENOMIC DNA]</scope>
    <source>
        <strain evidence="3 4">TC2-24</strain>
    </source>
</reference>
<dbReference type="AlphaFoldDB" id="A0A1I0P7B6"/>
<evidence type="ECO:0000259" key="2">
    <source>
        <dbReference type="Pfam" id="PF16344"/>
    </source>
</evidence>
<keyword evidence="1" id="KW-1133">Transmembrane helix</keyword>